<keyword evidence="3" id="KW-1185">Reference proteome</keyword>
<dbReference type="STRING" id="869209.Tresu_1770"/>
<proteinExistence type="predicted"/>
<keyword evidence="1" id="KW-0812">Transmembrane</keyword>
<accession>F2NT70</accession>
<dbReference type="RefSeq" id="WP_013701942.1">
    <property type="nucleotide sequence ID" value="NC_015385.1"/>
</dbReference>
<protein>
    <submittedName>
        <fullName evidence="2">Uncharacterized protein</fullName>
    </submittedName>
</protein>
<organism evidence="2 3">
    <name type="scientific">Treponema succinifaciens (strain ATCC 33096 / DSM 2489 / 6091)</name>
    <dbReference type="NCBI Taxonomy" id="869209"/>
    <lineage>
        <taxon>Bacteria</taxon>
        <taxon>Pseudomonadati</taxon>
        <taxon>Spirochaetota</taxon>
        <taxon>Spirochaetia</taxon>
        <taxon>Spirochaetales</taxon>
        <taxon>Treponemataceae</taxon>
        <taxon>Treponema</taxon>
    </lineage>
</organism>
<sequence length="111" mass="13665">MNIITEILGYIIVSCVCLFGVYVYTYTLVDNYVLKKRSEKKEQDEMIKKHIREFREWDEMMQERTNLLIDMAVKQQKNNEKRLQEYLIKRDRLPEDYFENPEKYINMKVNK</sequence>
<dbReference type="GeneID" id="302998912"/>
<reference evidence="3" key="2">
    <citation type="submission" date="2011-04" db="EMBL/GenBank/DDBJ databases">
        <title>The complete genome of chromosome of Treponema succinifaciens DSM 2489.</title>
        <authorList>
            <person name="Lucas S."/>
            <person name="Copeland A."/>
            <person name="Lapidus A."/>
            <person name="Bruce D."/>
            <person name="Goodwin L."/>
            <person name="Pitluck S."/>
            <person name="Peters L."/>
            <person name="Kyrpides N."/>
            <person name="Mavromatis K."/>
            <person name="Ivanova N."/>
            <person name="Ovchinnikova G."/>
            <person name="Teshima H."/>
            <person name="Detter J.C."/>
            <person name="Tapia R."/>
            <person name="Han C."/>
            <person name="Land M."/>
            <person name="Hauser L."/>
            <person name="Markowitz V."/>
            <person name="Cheng J.-F."/>
            <person name="Hugenholtz P."/>
            <person name="Woyke T."/>
            <person name="Wu D."/>
            <person name="Gronow S."/>
            <person name="Wellnitz S."/>
            <person name="Brambilla E."/>
            <person name="Klenk H.-P."/>
            <person name="Eisen J.A."/>
        </authorList>
    </citation>
    <scope>NUCLEOTIDE SEQUENCE [LARGE SCALE GENOMIC DNA]</scope>
    <source>
        <strain evidence="3">ATCC 33096 / DSM 2489 / 6091</strain>
    </source>
</reference>
<reference evidence="2 3" key="1">
    <citation type="journal article" date="2011" name="Stand. Genomic Sci.">
        <title>Complete genome sequence of Treponema succinifaciens type strain (6091).</title>
        <authorList>
            <person name="Han C."/>
            <person name="Gronow S."/>
            <person name="Teshima H."/>
            <person name="Lapidus A."/>
            <person name="Nolan M."/>
            <person name="Lucas S."/>
            <person name="Hammon N."/>
            <person name="Deshpande S."/>
            <person name="Cheng J.F."/>
            <person name="Zeytun A."/>
            <person name="Tapia R."/>
            <person name="Goodwin L."/>
            <person name="Pitluck S."/>
            <person name="Liolios K."/>
            <person name="Pagani I."/>
            <person name="Ivanova N."/>
            <person name="Mavromatis K."/>
            <person name="Mikhailova N."/>
            <person name="Huntemann M."/>
            <person name="Pati A."/>
            <person name="Chen A."/>
            <person name="Palaniappan K."/>
            <person name="Land M."/>
            <person name="Hauser L."/>
            <person name="Brambilla E.M."/>
            <person name="Rohde M."/>
            <person name="Goker M."/>
            <person name="Woyke T."/>
            <person name="Bristow J."/>
            <person name="Eisen J.A."/>
            <person name="Markowitz V."/>
            <person name="Hugenholtz P."/>
            <person name="Kyrpides N.C."/>
            <person name="Klenk H.P."/>
            <person name="Detter J.C."/>
        </authorList>
    </citation>
    <scope>NUCLEOTIDE SEQUENCE [LARGE SCALE GENOMIC DNA]</scope>
    <source>
        <strain evidence="3">ATCC 33096 / DSM 2489 / 6091</strain>
    </source>
</reference>
<keyword evidence="1" id="KW-0472">Membrane</keyword>
<feature type="transmembrane region" description="Helical" evidence="1">
    <location>
        <begin position="7"/>
        <end position="29"/>
    </location>
</feature>
<keyword evidence="1" id="KW-1133">Transmembrane helix</keyword>
<dbReference type="EMBL" id="CP002631">
    <property type="protein sequence ID" value="AEB14661.1"/>
    <property type="molecule type" value="Genomic_DNA"/>
</dbReference>
<gene>
    <name evidence="2" type="ordered locus">Tresu_1770</name>
</gene>
<dbReference type="AlphaFoldDB" id="F2NT70"/>
<name>F2NT70_TRES6</name>
<dbReference type="Proteomes" id="UP000006852">
    <property type="component" value="Chromosome"/>
</dbReference>
<dbReference type="KEGG" id="tsu:Tresu_1770"/>
<evidence type="ECO:0000313" key="2">
    <source>
        <dbReference type="EMBL" id="AEB14661.1"/>
    </source>
</evidence>
<dbReference type="HOGENOM" id="CLU_2157265_0_0_12"/>
<evidence type="ECO:0000313" key="3">
    <source>
        <dbReference type="Proteomes" id="UP000006852"/>
    </source>
</evidence>
<evidence type="ECO:0000256" key="1">
    <source>
        <dbReference type="SAM" id="Phobius"/>
    </source>
</evidence>